<protein>
    <submittedName>
        <fullName evidence="3">Putative toxin-antitoxin system antitoxin component, TIGR02293 family</fullName>
    </submittedName>
</protein>
<proteinExistence type="predicted"/>
<feature type="domain" description="Antitoxin Xre/MbcA/ParS-like toxin-binding" evidence="1">
    <location>
        <begin position="99"/>
        <end position="149"/>
    </location>
</feature>
<dbReference type="Pfam" id="PF20432">
    <property type="entry name" value="Xre-like-HTH"/>
    <property type="match status" value="1"/>
</dbReference>
<dbReference type="Pfam" id="PF09722">
    <property type="entry name" value="Xre_MbcA_ParS_C"/>
    <property type="match status" value="1"/>
</dbReference>
<evidence type="ECO:0000259" key="2">
    <source>
        <dbReference type="Pfam" id="PF20432"/>
    </source>
</evidence>
<reference evidence="3 4" key="1">
    <citation type="submission" date="2012-05" db="EMBL/GenBank/DDBJ databases">
        <title>Finished chromosome of genome of Chamaesiphon sp. PCC 6605.</title>
        <authorList>
            <consortium name="US DOE Joint Genome Institute"/>
            <person name="Gugger M."/>
            <person name="Coursin T."/>
            <person name="Rippka R."/>
            <person name="Tandeau De Marsac N."/>
            <person name="Huntemann M."/>
            <person name="Wei C.-L."/>
            <person name="Han J."/>
            <person name="Detter J.C."/>
            <person name="Han C."/>
            <person name="Tapia R."/>
            <person name="Chen A."/>
            <person name="Kyrpides N."/>
            <person name="Mavromatis K."/>
            <person name="Markowitz V."/>
            <person name="Szeto E."/>
            <person name="Ivanova N."/>
            <person name="Pagani I."/>
            <person name="Pati A."/>
            <person name="Goodwin L."/>
            <person name="Nordberg H.P."/>
            <person name="Cantor M.N."/>
            <person name="Hua S.X."/>
            <person name="Woyke T."/>
            <person name="Kerfeld C.A."/>
        </authorList>
    </citation>
    <scope>NUCLEOTIDE SEQUENCE [LARGE SCALE GENOMIC DNA]</scope>
    <source>
        <strain evidence="4">ATCC 27169 / PCC 6605</strain>
    </source>
</reference>
<dbReference type="STRING" id="1173020.Cha6605_2264"/>
<name>K9UGL9_CHAP6</name>
<dbReference type="NCBIfam" id="TIGR02293">
    <property type="entry name" value="TAS_TIGR02293"/>
    <property type="match status" value="1"/>
</dbReference>
<dbReference type="OrthoDB" id="428683at2"/>
<dbReference type="Proteomes" id="UP000010366">
    <property type="component" value="Chromosome"/>
</dbReference>
<dbReference type="eggNOG" id="COG5642">
    <property type="taxonomic scope" value="Bacteria"/>
</dbReference>
<feature type="domain" description="Antitoxin Xre-like helix-turn-helix" evidence="2">
    <location>
        <begin position="36"/>
        <end position="95"/>
    </location>
</feature>
<dbReference type="HOGENOM" id="CLU_109353_4_0_3"/>
<keyword evidence="4" id="KW-1185">Reference proteome</keyword>
<evidence type="ECO:0000313" key="4">
    <source>
        <dbReference type="Proteomes" id="UP000010366"/>
    </source>
</evidence>
<dbReference type="GO" id="GO:0003677">
    <property type="term" value="F:DNA binding"/>
    <property type="evidence" value="ECO:0007669"/>
    <property type="project" value="InterPro"/>
</dbReference>
<dbReference type="InterPro" id="IPR011979">
    <property type="entry name" value="Antitox_Xre"/>
</dbReference>
<gene>
    <name evidence="3" type="ORF">Cha6605_2264</name>
</gene>
<sequence>MTSSTQLLDILGISGSQGSSLATTKLSDASTRSESDLIRQGLSIESFRQVANYYQLSDAQLSKVLGTSLRTIVRLQKERKPLNATWSDRLYRLARVAAQAQEVFESPQTATSWLRRPNRGLNGSSPIDLLDTDAGTQQVTELLDRIEYGVYS</sequence>
<dbReference type="EMBL" id="CP003600">
    <property type="protein sequence ID" value="AFY93344.1"/>
    <property type="molecule type" value="Genomic_DNA"/>
</dbReference>
<dbReference type="InterPro" id="IPR046847">
    <property type="entry name" value="Xre-like_HTH"/>
</dbReference>
<dbReference type="InterPro" id="IPR024467">
    <property type="entry name" value="Xre/MbcA/ParS-like_toxin-bd"/>
</dbReference>
<evidence type="ECO:0000313" key="3">
    <source>
        <dbReference type="EMBL" id="AFY93344.1"/>
    </source>
</evidence>
<accession>K9UGL9</accession>
<dbReference type="RefSeq" id="WP_015159495.1">
    <property type="nucleotide sequence ID" value="NC_019697.1"/>
</dbReference>
<organism evidence="3 4">
    <name type="scientific">Chamaesiphon minutus (strain ATCC 27169 / PCC 6605)</name>
    <dbReference type="NCBI Taxonomy" id="1173020"/>
    <lineage>
        <taxon>Bacteria</taxon>
        <taxon>Bacillati</taxon>
        <taxon>Cyanobacteriota</taxon>
        <taxon>Cyanophyceae</taxon>
        <taxon>Gomontiellales</taxon>
        <taxon>Chamaesiphonaceae</taxon>
        <taxon>Chamaesiphon</taxon>
    </lineage>
</organism>
<evidence type="ECO:0000259" key="1">
    <source>
        <dbReference type="Pfam" id="PF09722"/>
    </source>
</evidence>
<dbReference type="KEGG" id="cmp:Cha6605_2264"/>
<dbReference type="AlphaFoldDB" id="K9UGL9"/>